<proteinExistence type="predicted"/>
<dbReference type="Proteomes" id="UP001379235">
    <property type="component" value="Unassembled WGS sequence"/>
</dbReference>
<evidence type="ECO:0000313" key="2">
    <source>
        <dbReference type="EMBL" id="MEJ6009079.1"/>
    </source>
</evidence>
<gene>
    <name evidence="2" type="ORF">WG900_04000</name>
</gene>
<evidence type="ECO:0000259" key="1">
    <source>
        <dbReference type="Pfam" id="PF13577"/>
    </source>
</evidence>
<evidence type="ECO:0000313" key="3">
    <source>
        <dbReference type="Proteomes" id="UP001379235"/>
    </source>
</evidence>
<accession>A0ABU8S533</accession>
<dbReference type="EMBL" id="JBBHJY010000001">
    <property type="protein sequence ID" value="MEJ6009079.1"/>
    <property type="molecule type" value="Genomic_DNA"/>
</dbReference>
<dbReference type="InterPro" id="IPR037401">
    <property type="entry name" value="SnoaL-like"/>
</dbReference>
<name>A0ABU8S533_9SPHN</name>
<comment type="caution">
    <text evidence="2">The sequence shown here is derived from an EMBL/GenBank/DDBJ whole genome shotgun (WGS) entry which is preliminary data.</text>
</comment>
<feature type="domain" description="SnoaL-like" evidence="1">
    <location>
        <begin position="5"/>
        <end position="134"/>
    </location>
</feature>
<dbReference type="Pfam" id="PF13577">
    <property type="entry name" value="SnoaL_4"/>
    <property type="match status" value="1"/>
</dbReference>
<reference evidence="2 3" key="1">
    <citation type="submission" date="2024-03" db="EMBL/GenBank/DDBJ databases">
        <authorList>
            <person name="Jo J.-H."/>
        </authorList>
    </citation>
    <scope>NUCLEOTIDE SEQUENCE [LARGE SCALE GENOMIC DNA]</scope>
    <source>
        <strain evidence="2 3">AS3R-12</strain>
    </source>
</reference>
<keyword evidence="3" id="KW-1185">Reference proteome</keyword>
<dbReference type="InterPro" id="IPR032710">
    <property type="entry name" value="NTF2-like_dom_sf"/>
</dbReference>
<sequence length="145" mass="16557">MPGFEDWQAICETKARYCRCMDTKDWEGWVDVFTEDLVLDTTPAGGYRIEGCDEVVAMVRSSIGDAKTSHQVHNPEVVFDGDDAADVIWAMQDRVEMSAERAAASGHLGHTGYGHYHERYVRCPDGKWRIRETRLSYLHFDARRA</sequence>
<organism evidence="2 3">
    <name type="scientific">Novosphingobium aquae</name>
    <dbReference type="NCBI Taxonomy" id="3133435"/>
    <lineage>
        <taxon>Bacteria</taxon>
        <taxon>Pseudomonadati</taxon>
        <taxon>Pseudomonadota</taxon>
        <taxon>Alphaproteobacteria</taxon>
        <taxon>Sphingomonadales</taxon>
        <taxon>Sphingomonadaceae</taxon>
        <taxon>Novosphingobium</taxon>
    </lineage>
</organism>
<dbReference type="Gene3D" id="3.10.450.50">
    <property type="match status" value="1"/>
</dbReference>
<dbReference type="SUPFAM" id="SSF54427">
    <property type="entry name" value="NTF2-like"/>
    <property type="match status" value="1"/>
</dbReference>
<protein>
    <submittedName>
        <fullName evidence="2">Nuclear transport factor 2 family protein</fullName>
    </submittedName>
</protein>
<dbReference type="RefSeq" id="WP_339964845.1">
    <property type="nucleotide sequence ID" value="NZ_JBBHJY010000001.1"/>
</dbReference>